<dbReference type="PROSITE" id="PS51184">
    <property type="entry name" value="JMJC"/>
    <property type="match status" value="1"/>
</dbReference>
<dbReference type="AlphaFoldDB" id="A0AAN6G4C2"/>
<proteinExistence type="predicted"/>
<dbReference type="SUPFAM" id="SSF51197">
    <property type="entry name" value="Clavaminate synthase-like"/>
    <property type="match status" value="1"/>
</dbReference>
<sequence>MDEAGAINTMVWAGPKYLSDSAAAVWIFWPPASIDALRSAAREDGGDYHGDPIFTQTLSITEQFIQSVMKKADSKDAPIILHQNPGDTVVVPAGFAHQLAAELRSLSRDVNHLRQELRRAEGAVTIAAVKREVSSAFLRASELVSQTGRQLGV</sequence>
<keyword evidence="4" id="KW-1185">Reference proteome</keyword>
<evidence type="ECO:0000313" key="3">
    <source>
        <dbReference type="EMBL" id="KAK0520104.1"/>
    </source>
</evidence>
<dbReference type="EMBL" id="JAPDMQ010000847">
    <property type="protein sequence ID" value="KAK0520104.1"/>
    <property type="molecule type" value="Genomic_DNA"/>
</dbReference>
<organism evidence="3 4">
    <name type="scientific">Tilletia horrida</name>
    <dbReference type="NCBI Taxonomy" id="155126"/>
    <lineage>
        <taxon>Eukaryota</taxon>
        <taxon>Fungi</taxon>
        <taxon>Dikarya</taxon>
        <taxon>Basidiomycota</taxon>
        <taxon>Ustilaginomycotina</taxon>
        <taxon>Exobasidiomycetes</taxon>
        <taxon>Tilletiales</taxon>
        <taxon>Tilletiaceae</taxon>
        <taxon>Tilletia</taxon>
    </lineage>
</organism>
<dbReference type="Proteomes" id="UP001176521">
    <property type="component" value="Unassembled WGS sequence"/>
</dbReference>
<accession>A0AAN6G4C2</accession>
<dbReference type="InterPro" id="IPR003347">
    <property type="entry name" value="JmjC_dom"/>
</dbReference>
<dbReference type="Gene3D" id="2.60.120.650">
    <property type="entry name" value="Cupin"/>
    <property type="match status" value="1"/>
</dbReference>
<comment type="caution">
    <text evidence="3">The sequence shown here is derived from an EMBL/GenBank/DDBJ whole genome shotgun (WGS) entry which is preliminary data.</text>
</comment>
<feature type="domain" description="JmjC" evidence="2">
    <location>
        <begin position="1"/>
        <end position="134"/>
    </location>
</feature>
<feature type="coiled-coil region" evidence="1">
    <location>
        <begin position="96"/>
        <end position="123"/>
    </location>
</feature>
<gene>
    <name evidence="3" type="ORF">OC842_007214</name>
</gene>
<reference evidence="3" key="1">
    <citation type="journal article" date="2023" name="PhytoFront">
        <title>Draft Genome Resources of Seven Strains of Tilletia horrida, Causal Agent of Kernel Smut of Rice.</title>
        <authorList>
            <person name="Khanal S."/>
            <person name="Antony Babu S."/>
            <person name="Zhou X.G."/>
        </authorList>
    </citation>
    <scope>NUCLEOTIDE SEQUENCE</scope>
    <source>
        <strain evidence="3">TX3</strain>
    </source>
</reference>
<name>A0AAN6G4C2_9BASI</name>
<evidence type="ECO:0000259" key="2">
    <source>
        <dbReference type="PROSITE" id="PS51184"/>
    </source>
</evidence>
<keyword evidence="1" id="KW-0175">Coiled coil</keyword>
<evidence type="ECO:0000256" key="1">
    <source>
        <dbReference type="SAM" id="Coils"/>
    </source>
</evidence>
<evidence type="ECO:0000313" key="4">
    <source>
        <dbReference type="Proteomes" id="UP001176521"/>
    </source>
</evidence>
<protein>
    <recommendedName>
        <fullName evidence="2">JmjC domain-containing protein</fullName>
    </recommendedName>
</protein>